<protein>
    <submittedName>
        <fullName evidence="2">Uncharacterized protein</fullName>
    </submittedName>
</protein>
<keyword evidence="1" id="KW-0812">Transmembrane</keyword>
<keyword evidence="1" id="KW-1133">Transmembrane helix</keyword>
<reference evidence="2 3" key="1">
    <citation type="submission" date="2016-10" db="EMBL/GenBank/DDBJ databases">
        <authorList>
            <person name="de Groot N.N."/>
        </authorList>
    </citation>
    <scope>NUCLEOTIDE SEQUENCE [LARGE SCALE GENOMIC DNA]</scope>
    <source>
        <strain evidence="2 3">AB35.6</strain>
    </source>
</reference>
<dbReference type="EMBL" id="FNSD01000001">
    <property type="protein sequence ID" value="SEB98686.1"/>
    <property type="molecule type" value="Genomic_DNA"/>
</dbReference>
<sequence>MPLFSQLRKSSLPVKHTIYMSLEMRKRRYEKGDKSAFAAGSFFLSIWFALLHQPS</sequence>
<feature type="transmembrane region" description="Helical" evidence="1">
    <location>
        <begin position="35"/>
        <end position="52"/>
    </location>
</feature>
<gene>
    <name evidence="2" type="ORF">SAMN05443244_2355</name>
</gene>
<keyword evidence="1" id="KW-0472">Membrane</keyword>
<name>A0A1H4NU10_9BACT</name>
<evidence type="ECO:0000313" key="2">
    <source>
        <dbReference type="EMBL" id="SEB98686.1"/>
    </source>
</evidence>
<accession>A0A1H4NU10</accession>
<evidence type="ECO:0000313" key="3">
    <source>
        <dbReference type="Proteomes" id="UP000182409"/>
    </source>
</evidence>
<evidence type="ECO:0000256" key="1">
    <source>
        <dbReference type="SAM" id="Phobius"/>
    </source>
</evidence>
<dbReference type="Proteomes" id="UP000182409">
    <property type="component" value="Unassembled WGS sequence"/>
</dbReference>
<proteinExistence type="predicted"/>
<organism evidence="2 3">
    <name type="scientific">Terriglobus roseus</name>
    <dbReference type="NCBI Taxonomy" id="392734"/>
    <lineage>
        <taxon>Bacteria</taxon>
        <taxon>Pseudomonadati</taxon>
        <taxon>Acidobacteriota</taxon>
        <taxon>Terriglobia</taxon>
        <taxon>Terriglobales</taxon>
        <taxon>Acidobacteriaceae</taxon>
        <taxon>Terriglobus</taxon>
    </lineage>
</organism>
<dbReference type="AlphaFoldDB" id="A0A1H4NU10"/>